<evidence type="ECO:0000313" key="3">
    <source>
        <dbReference type="Proteomes" id="UP000248925"/>
    </source>
</evidence>
<evidence type="ECO:0000313" key="2">
    <source>
        <dbReference type="EMBL" id="PZM16270.1"/>
    </source>
</evidence>
<dbReference type="GO" id="GO:0003677">
    <property type="term" value="F:DNA binding"/>
    <property type="evidence" value="ECO:0007669"/>
    <property type="project" value="InterPro"/>
</dbReference>
<comment type="caution">
    <text evidence="2">The sequence shown here is derived from an EMBL/GenBank/DDBJ whole genome shotgun (WGS) entry which is preliminary data.</text>
</comment>
<gene>
    <name evidence="2" type="ORF">CPY51_04640</name>
</gene>
<dbReference type="SUPFAM" id="SSF47413">
    <property type="entry name" value="lambda repressor-like DNA-binding domains"/>
    <property type="match status" value="1"/>
</dbReference>
<dbReference type="InterPro" id="IPR010982">
    <property type="entry name" value="Lambda_DNA-bd_dom_sf"/>
</dbReference>
<dbReference type="InterPro" id="IPR001387">
    <property type="entry name" value="Cro/C1-type_HTH"/>
</dbReference>
<dbReference type="SMART" id="SM00530">
    <property type="entry name" value="HTH_XRE"/>
    <property type="match status" value="1"/>
</dbReference>
<sequence length="103" mass="11494">MTICAPSPIDVHIGSRVRMRRLLADLTPEWFAEQIGTSVSQLHKYEIGEEPIGPSKLLAASKVLSVSPSYFFEQDKAQALTMTGIMSPMIKALFATKDRETRR</sequence>
<proteinExistence type="predicted"/>
<dbReference type="RefSeq" id="WP_111158874.1">
    <property type="nucleotide sequence ID" value="NZ_PCDP01000003.1"/>
</dbReference>
<feature type="domain" description="HTH cro/C1-type" evidence="1">
    <location>
        <begin position="17"/>
        <end position="71"/>
    </location>
</feature>
<keyword evidence="3" id="KW-1185">Reference proteome</keyword>
<dbReference type="CDD" id="cd00093">
    <property type="entry name" value="HTH_XRE"/>
    <property type="match status" value="1"/>
</dbReference>
<protein>
    <recommendedName>
        <fullName evidence="1">HTH cro/C1-type domain-containing protein</fullName>
    </recommendedName>
</protein>
<reference evidence="2 3" key="1">
    <citation type="journal article" date="2018" name="Sci. Rep.">
        <title>Rhizobium tumorigenes sp. nov., a novel plant tumorigenic bacterium isolated from cane gall tumors on thornless blackberry.</title>
        <authorList>
            <person name="Kuzmanovi N."/>
            <person name="Smalla K."/>
            <person name="Gronow S."/>
            <person name="PuBawska J."/>
        </authorList>
    </citation>
    <scope>NUCLEOTIDE SEQUENCE [LARGE SCALE GENOMIC DNA]</scope>
    <source>
        <strain evidence="2 3">CCBAU 85046</strain>
    </source>
</reference>
<dbReference type="Pfam" id="PF13560">
    <property type="entry name" value="HTH_31"/>
    <property type="match status" value="1"/>
</dbReference>
<dbReference type="EMBL" id="PCDP01000003">
    <property type="protein sequence ID" value="PZM16270.1"/>
    <property type="molecule type" value="Genomic_DNA"/>
</dbReference>
<dbReference type="PROSITE" id="PS50943">
    <property type="entry name" value="HTH_CROC1"/>
    <property type="match status" value="1"/>
</dbReference>
<dbReference type="Gene3D" id="1.10.260.40">
    <property type="entry name" value="lambda repressor-like DNA-binding domains"/>
    <property type="match status" value="1"/>
</dbReference>
<accession>A0A2W4F5E8</accession>
<evidence type="ECO:0000259" key="1">
    <source>
        <dbReference type="PROSITE" id="PS50943"/>
    </source>
</evidence>
<name>A0A2W4F5E8_9HYPH</name>
<dbReference type="Proteomes" id="UP000248925">
    <property type="component" value="Unassembled WGS sequence"/>
</dbReference>
<dbReference type="OrthoDB" id="9797172at2"/>
<dbReference type="AlphaFoldDB" id="A0A2W4F5E8"/>
<organism evidence="2 3">
    <name type="scientific">Rhizobium tubonense</name>
    <dbReference type="NCBI Taxonomy" id="484088"/>
    <lineage>
        <taxon>Bacteria</taxon>
        <taxon>Pseudomonadati</taxon>
        <taxon>Pseudomonadota</taxon>
        <taxon>Alphaproteobacteria</taxon>
        <taxon>Hyphomicrobiales</taxon>
        <taxon>Rhizobiaceae</taxon>
        <taxon>Rhizobium/Agrobacterium group</taxon>
        <taxon>Rhizobium</taxon>
    </lineage>
</organism>